<feature type="binding site" evidence="5">
    <location>
        <position position="138"/>
    </location>
    <ligand>
        <name>FMN</name>
        <dbReference type="ChEBI" id="CHEBI:58210"/>
    </ligand>
</feature>
<dbReference type="EMBL" id="JABEQM010000020">
    <property type="protein sequence ID" value="MBB2203185.1"/>
    <property type="molecule type" value="Genomic_DNA"/>
</dbReference>
<evidence type="ECO:0000256" key="6">
    <source>
        <dbReference type="SAM" id="MobiDB-lite"/>
    </source>
</evidence>
<feature type="binding site" evidence="5">
    <location>
        <begin position="109"/>
        <end position="111"/>
    </location>
    <ligand>
        <name>FMN</name>
        <dbReference type="ChEBI" id="CHEBI:58210"/>
    </ligand>
</feature>
<feature type="binding site" evidence="5">
    <location>
        <position position="186"/>
    </location>
    <ligand>
        <name>FMN</name>
        <dbReference type="ChEBI" id="CHEBI:58210"/>
    </ligand>
</feature>
<organism evidence="8 9">
    <name type="scientific">Gluconacetobacter tumulisoli</name>
    <dbReference type="NCBI Taxonomy" id="1286189"/>
    <lineage>
        <taxon>Bacteria</taxon>
        <taxon>Pseudomonadati</taxon>
        <taxon>Pseudomonadota</taxon>
        <taxon>Alphaproteobacteria</taxon>
        <taxon>Acetobacterales</taxon>
        <taxon>Acetobacteraceae</taxon>
        <taxon>Gluconacetobacter</taxon>
    </lineage>
</organism>
<dbReference type="InterPro" id="IPR037396">
    <property type="entry name" value="FMN_HAD"/>
</dbReference>
<feature type="binding site" evidence="5">
    <location>
        <position position="306"/>
    </location>
    <ligand>
        <name>FMN</name>
        <dbReference type="ChEBI" id="CHEBI:58210"/>
    </ligand>
</feature>
<dbReference type="GO" id="GO:0016491">
    <property type="term" value="F:oxidoreductase activity"/>
    <property type="evidence" value="ECO:0007669"/>
    <property type="project" value="UniProtKB-KW"/>
</dbReference>
<feature type="binding site" evidence="5">
    <location>
        <position position="308"/>
    </location>
    <ligand>
        <name>glyoxylate</name>
        <dbReference type="ChEBI" id="CHEBI:36655"/>
    </ligand>
</feature>
<dbReference type="CDD" id="cd02809">
    <property type="entry name" value="alpha_hydroxyacid_oxid_FMN"/>
    <property type="match status" value="1"/>
</dbReference>
<dbReference type="SUPFAM" id="SSF51395">
    <property type="entry name" value="FMN-linked oxidoreductases"/>
    <property type="match status" value="1"/>
</dbReference>
<comment type="similarity">
    <text evidence="3">Belongs to the FMN-dependent alpha-hydroxy acid dehydrogenase family.</text>
</comment>
<evidence type="ECO:0000256" key="5">
    <source>
        <dbReference type="PIRSR" id="PIRSR000138-2"/>
    </source>
</evidence>
<accession>A0A7W4PMH2</accession>
<dbReference type="InterPro" id="IPR013785">
    <property type="entry name" value="Aldolase_TIM"/>
</dbReference>
<protein>
    <submittedName>
        <fullName evidence="8">Alpha-hydroxy-acid oxidizing protein</fullName>
    </submittedName>
</protein>
<feature type="binding site" evidence="5">
    <location>
        <position position="56"/>
    </location>
    <ligand>
        <name>glyoxylate</name>
        <dbReference type="ChEBI" id="CHEBI:36655"/>
    </ligand>
</feature>
<evidence type="ECO:0000313" key="8">
    <source>
        <dbReference type="EMBL" id="MBB2203185.1"/>
    </source>
</evidence>
<feature type="binding site" evidence="5">
    <location>
        <begin position="338"/>
        <end position="342"/>
    </location>
    <ligand>
        <name>FMN</name>
        <dbReference type="ChEBI" id="CHEBI:58210"/>
    </ligand>
</feature>
<dbReference type="Pfam" id="PF01070">
    <property type="entry name" value="FMN_dh"/>
    <property type="match status" value="1"/>
</dbReference>
<keyword evidence="9" id="KW-1185">Reference proteome</keyword>
<dbReference type="PROSITE" id="PS51349">
    <property type="entry name" value="FMN_HYDROXY_ACID_DH_2"/>
    <property type="match status" value="1"/>
</dbReference>
<dbReference type="AlphaFoldDB" id="A0A7W4PMH2"/>
<keyword evidence="5" id="KW-0288">FMN</keyword>
<feature type="region of interest" description="Disordered" evidence="6">
    <location>
        <begin position="1"/>
        <end position="22"/>
    </location>
</feature>
<keyword evidence="2" id="KW-0560">Oxidoreductase</keyword>
<evidence type="ECO:0000256" key="1">
    <source>
        <dbReference type="ARBA" id="ARBA00001917"/>
    </source>
</evidence>
<dbReference type="InterPro" id="IPR008259">
    <property type="entry name" value="FMN_hydac_DH_AS"/>
</dbReference>
<dbReference type="Gene3D" id="3.20.20.70">
    <property type="entry name" value="Aldolase class I"/>
    <property type="match status" value="1"/>
</dbReference>
<dbReference type="PROSITE" id="PS00557">
    <property type="entry name" value="FMN_HYDROXY_ACID_DH_1"/>
    <property type="match status" value="1"/>
</dbReference>
<name>A0A7W4PMH2_9PROT</name>
<dbReference type="PIRSF" id="PIRSF000138">
    <property type="entry name" value="Al-hdrx_acd_dh"/>
    <property type="match status" value="1"/>
</dbReference>
<reference evidence="8 9" key="1">
    <citation type="submission" date="2020-04" db="EMBL/GenBank/DDBJ databases">
        <title>Description of novel Gluconacetobacter.</title>
        <authorList>
            <person name="Sombolestani A."/>
        </authorList>
    </citation>
    <scope>NUCLEOTIDE SEQUENCE [LARGE SCALE GENOMIC DNA]</scope>
    <source>
        <strain evidence="8 9">LMG 27802</strain>
    </source>
</reference>
<dbReference type="GO" id="GO:0010181">
    <property type="term" value="F:FMN binding"/>
    <property type="evidence" value="ECO:0007669"/>
    <property type="project" value="InterPro"/>
</dbReference>
<proteinExistence type="inferred from homology"/>
<feature type="domain" description="FMN hydroxy acid dehydrogenase" evidence="7">
    <location>
        <begin position="30"/>
        <end position="412"/>
    </location>
</feature>
<feature type="binding site" evidence="5">
    <location>
        <begin position="361"/>
        <end position="362"/>
    </location>
    <ligand>
        <name>FMN</name>
        <dbReference type="ChEBI" id="CHEBI:58210"/>
    </ligand>
</feature>
<comment type="caution">
    <text evidence="8">The sequence shown here is derived from an EMBL/GenBank/DDBJ whole genome shotgun (WGS) entry which is preliminary data.</text>
</comment>
<feature type="active site" description="Proton acceptor" evidence="4">
    <location>
        <position position="308"/>
    </location>
</feature>
<dbReference type="InterPro" id="IPR000262">
    <property type="entry name" value="FMN-dep_DH"/>
</dbReference>
<feature type="binding site" evidence="5">
    <location>
        <position position="284"/>
    </location>
    <ligand>
        <name>FMN</name>
        <dbReference type="ChEBI" id="CHEBI:58210"/>
    </ligand>
</feature>
<dbReference type="PANTHER" id="PTHR10578:SF143">
    <property type="entry name" value="FMN-DEPENDENT ALPHA-HYDROXY ACID DEHYDROGENASE PB1A11.03"/>
    <property type="match status" value="1"/>
</dbReference>
<evidence type="ECO:0000256" key="3">
    <source>
        <dbReference type="ARBA" id="ARBA00024042"/>
    </source>
</evidence>
<gene>
    <name evidence="8" type="ORF">HLH28_16675</name>
</gene>
<feature type="binding site" evidence="5">
    <location>
        <position position="195"/>
    </location>
    <ligand>
        <name>glyoxylate</name>
        <dbReference type="ChEBI" id="CHEBI:36655"/>
    </ligand>
</feature>
<dbReference type="InterPro" id="IPR012133">
    <property type="entry name" value="Alpha-hydoxy_acid_DH_FMN"/>
</dbReference>
<comment type="cofactor">
    <cofactor evidence="1">
        <name>FMN</name>
        <dbReference type="ChEBI" id="CHEBI:58210"/>
    </cofactor>
</comment>
<evidence type="ECO:0000313" key="9">
    <source>
        <dbReference type="Proteomes" id="UP000578030"/>
    </source>
</evidence>
<feature type="binding site" evidence="5">
    <location>
        <position position="311"/>
    </location>
    <ligand>
        <name>glyoxylate</name>
        <dbReference type="ChEBI" id="CHEBI:36655"/>
    </ligand>
</feature>
<evidence type="ECO:0000259" key="7">
    <source>
        <dbReference type="PROSITE" id="PS51349"/>
    </source>
</evidence>
<sequence length="414" mass="44121">MTALSIVPTRPTDTSSPAVSPVPASAPIPRLWGRYLNLDDFEAAARRRLPHAIYGYASGGAADGGAIRSNRDVFGRWHFVTRILRDVASRTPARTLFGHRYDVPFGIAPMGASAVAAFDADLRMARAARAANLPFVLSANSITPMEAVTAVNPDIWFAAYLPPDPAHIEGMLARVAAAGVRVLVVTADVPAGSNREAERRNGYTMPIRLTPRLIADGITHPHWLLGTAARTVARQGVPVISNIQPRGGPGLFSRQVSFIGGDGAFTWDHVRQIRRSWQGTLVLKGILSPADARLARQHGVDGIVVSNHGGRQLDGAASPMDVLGAIRDESGDMAVLVDSGFRRGGDILKALALGADFVLIGRPFLYAAALAGEPGLRHAAALLRREIDLDMAQLGLASLEEIGPDCLLERATMQ</sequence>
<evidence type="ECO:0000256" key="2">
    <source>
        <dbReference type="ARBA" id="ARBA00023002"/>
    </source>
</evidence>
<keyword evidence="5" id="KW-0285">Flavoprotein</keyword>
<dbReference type="Proteomes" id="UP000578030">
    <property type="component" value="Unassembled WGS sequence"/>
</dbReference>
<dbReference type="RefSeq" id="WP_182961292.1">
    <property type="nucleotide sequence ID" value="NZ_JABEQM010000020.1"/>
</dbReference>
<feature type="binding site" evidence="5">
    <location>
        <position position="160"/>
    </location>
    <ligand>
        <name>glyoxylate</name>
        <dbReference type="ChEBI" id="CHEBI:36655"/>
    </ligand>
</feature>
<evidence type="ECO:0000256" key="4">
    <source>
        <dbReference type="PIRSR" id="PIRSR000138-1"/>
    </source>
</evidence>
<dbReference type="PANTHER" id="PTHR10578">
    <property type="entry name" value="S -2-HYDROXY-ACID OXIDASE-RELATED"/>
    <property type="match status" value="1"/>
</dbReference>